<dbReference type="RefSeq" id="XP_037199857.1">
    <property type="nucleotide sequence ID" value="XM_037346161.1"/>
</dbReference>
<evidence type="ECO:0000313" key="2">
    <source>
        <dbReference type="EMBL" id="KAF5616115.1"/>
    </source>
</evidence>
<feature type="region of interest" description="Disordered" evidence="1">
    <location>
        <begin position="204"/>
        <end position="223"/>
    </location>
</feature>
<dbReference type="Proteomes" id="UP000530670">
    <property type="component" value="Unassembled WGS sequence"/>
</dbReference>
<evidence type="ECO:0000313" key="3">
    <source>
        <dbReference type="Proteomes" id="UP000530670"/>
    </source>
</evidence>
<dbReference type="EMBL" id="JAAQRI010000384">
    <property type="protein sequence ID" value="KAF5616115.1"/>
    <property type="molecule type" value="Genomic_DNA"/>
</dbReference>
<evidence type="ECO:0000256" key="1">
    <source>
        <dbReference type="SAM" id="MobiDB-lite"/>
    </source>
</evidence>
<gene>
    <name evidence="2" type="ORF">FTJAE_13058</name>
</gene>
<dbReference type="GeneID" id="59298431"/>
<keyword evidence="3" id="KW-1185">Reference proteome</keyword>
<organism evidence="2 3">
    <name type="scientific">Fusarium tjaetaba</name>
    <dbReference type="NCBI Taxonomy" id="1567544"/>
    <lineage>
        <taxon>Eukaryota</taxon>
        <taxon>Fungi</taxon>
        <taxon>Dikarya</taxon>
        <taxon>Ascomycota</taxon>
        <taxon>Pezizomycotina</taxon>
        <taxon>Sordariomycetes</taxon>
        <taxon>Hypocreomycetidae</taxon>
        <taxon>Hypocreales</taxon>
        <taxon>Nectriaceae</taxon>
        <taxon>Fusarium</taxon>
        <taxon>Fusarium fujikuroi species complex</taxon>
    </lineage>
</organism>
<dbReference type="AlphaFoldDB" id="A0A8H5VBM5"/>
<name>A0A8H5VBM5_9HYPO</name>
<dbReference type="OrthoDB" id="5098759at2759"/>
<reference evidence="2 3" key="1">
    <citation type="submission" date="2020-05" db="EMBL/GenBank/DDBJ databases">
        <title>Identification and distribution of gene clusters putatively required for synthesis of sphingolipid metabolism inhibitors in phylogenetically diverse species of the filamentous fungus Fusarium.</title>
        <authorList>
            <person name="Kim H.-S."/>
            <person name="Busman M."/>
            <person name="Brown D.W."/>
            <person name="Divon H."/>
            <person name="Uhlig S."/>
            <person name="Proctor R.H."/>
        </authorList>
    </citation>
    <scope>NUCLEOTIDE SEQUENCE [LARGE SCALE GENOMIC DNA]</scope>
    <source>
        <strain evidence="2 3">NRRL 66243</strain>
    </source>
</reference>
<proteinExistence type="predicted"/>
<protein>
    <submittedName>
        <fullName evidence="2">Uncharacterized protein</fullName>
    </submittedName>
</protein>
<feature type="region of interest" description="Disordered" evidence="1">
    <location>
        <begin position="1"/>
        <end position="46"/>
    </location>
</feature>
<accession>A0A8H5VBM5</accession>
<feature type="compositionally biased region" description="Basic and acidic residues" evidence="1">
    <location>
        <begin position="207"/>
        <end position="223"/>
    </location>
</feature>
<sequence length="296" mass="32721">MSSQAAVKAEDFDFPSDEPTVVGPNESDIATTQHGEQMNAEAPGRRRFGNYHLWSTSDGPKNASYNIEDPRKTYARALSKAKSRHTARPTNILKSDWSLAKKLANTSRLGYREIKNDKQNKQPGEFWTAHNDEGDAAFFHDKMTEPLSDETMSSLVTELKIKLMAMINTKARAIFTSTQVHANHMTCTPETASTVHCALSDVDIPGSEDRRNQSSSRAHADEMTEKHGLVLSKSIDDVIAQFNNVIDVSALRAGLEQLASIHACLLASNKASLSRQLDSAIFGMKKGILWLEQMAE</sequence>
<comment type="caution">
    <text evidence="2">The sequence shown here is derived from an EMBL/GenBank/DDBJ whole genome shotgun (WGS) entry which is preliminary data.</text>
</comment>